<dbReference type="PANTHER" id="PTHR40094:SF1">
    <property type="entry name" value="UBIQUITIN DOMAIN-CONTAINING PROTEIN"/>
    <property type="match status" value="1"/>
</dbReference>
<dbReference type="KEGG" id="uli:ETAA1_02760"/>
<evidence type="ECO:0000256" key="2">
    <source>
        <dbReference type="SAM" id="SignalP"/>
    </source>
</evidence>
<protein>
    <submittedName>
        <fullName evidence="5">MG2 domain protein</fullName>
    </submittedName>
</protein>
<dbReference type="Gene3D" id="2.60.40.1930">
    <property type="match status" value="1"/>
</dbReference>
<dbReference type="SUPFAM" id="SSF48239">
    <property type="entry name" value="Terpenoid cyclases/Protein prenyltransferases"/>
    <property type="match status" value="1"/>
</dbReference>
<accession>A0A517XLL1</accession>
<evidence type="ECO:0000313" key="6">
    <source>
        <dbReference type="Proteomes" id="UP000319576"/>
    </source>
</evidence>
<dbReference type="EMBL" id="CP036273">
    <property type="protein sequence ID" value="QDU18390.1"/>
    <property type="molecule type" value="Genomic_DNA"/>
</dbReference>
<dbReference type="OrthoDB" id="9767116at2"/>
<organism evidence="5 6">
    <name type="scientific">Urbifossiella limnaea</name>
    <dbReference type="NCBI Taxonomy" id="2528023"/>
    <lineage>
        <taxon>Bacteria</taxon>
        <taxon>Pseudomonadati</taxon>
        <taxon>Planctomycetota</taxon>
        <taxon>Planctomycetia</taxon>
        <taxon>Gemmatales</taxon>
        <taxon>Gemmataceae</taxon>
        <taxon>Urbifossiella</taxon>
    </lineage>
</organism>
<keyword evidence="2" id="KW-0732">Signal</keyword>
<dbReference type="GO" id="GO:0004866">
    <property type="term" value="F:endopeptidase inhibitor activity"/>
    <property type="evidence" value="ECO:0007669"/>
    <property type="project" value="InterPro"/>
</dbReference>
<reference evidence="5 6" key="1">
    <citation type="submission" date="2019-02" db="EMBL/GenBank/DDBJ databases">
        <title>Deep-cultivation of Planctomycetes and their phenomic and genomic characterization uncovers novel biology.</title>
        <authorList>
            <person name="Wiegand S."/>
            <person name="Jogler M."/>
            <person name="Boedeker C."/>
            <person name="Pinto D."/>
            <person name="Vollmers J."/>
            <person name="Rivas-Marin E."/>
            <person name="Kohn T."/>
            <person name="Peeters S.H."/>
            <person name="Heuer A."/>
            <person name="Rast P."/>
            <person name="Oberbeckmann S."/>
            <person name="Bunk B."/>
            <person name="Jeske O."/>
            <person name="Meyerdierks A."/>
            <person name="Storesund J.E."/>
            <person name="Kallscheuer N."/>
            <person name="Luecker S."/>
            <person name="Lage O.M."/>
            <person name="Pohl T."/>
            <person name="Merkel B.J."/>
            <person name="Hornburger P."/>
            <person name="Mueller R.-W."/>
            <person name="Bruemmer F."/>
            <person name="Labrenz M."/>
            <person name="Spormann A.M."/>
            <person name="Op den Camp H."/>
            <person name="Overmann J."/>
            <person name="Amann R."/>
            <person name="Jetten M.S.M."/>
            <person name="Mascher T."/>
            <person name="Medema M.H."/>
            <person name="Devos D.P."/>
            <person name="Kaster A.-K."/>
            <person name="Ovreas L."/>
            <person name="Rohde M."/>
            <person name="Galperin M.Y."/>
            <person name="Jogler C."/>
        </authorList>
    </citation>
    <scope>NUCLEOTIDE SEQUENCE [LARGE SCALE GENOMIC DNA]</scope>
    <source>
        <strain evidence="5 6">ETA_A1</strain>
    </source>
</reference>
<dbReference type="PANTHER" id="PTHR40094">
    <property type="entry name" value="ALPHA-2-MACROGLOBULIN HOMOLOG"/>
    <property type="match status" value="1"/>
</dbReference>
<dbReference type="InterPro" id="IPR002890">
    <property type="entry name" value="MG2"/>
</dbReference>
<evidence type="ECO:0000313" key="5">
    <source>
        <dbReference type="EMBL" id="QDU18390.1"/>
    </source>
</evidence>
<dbReference type="Pfam" id="PF00207">
    <property type="entry name" value="A2M"/>
    <property type="match status" value="1"/>
</dbReference>
<dbReference type="InterPro" id="IPR041246">
    <property type="entry name" value="Bact_MG10"/>
</dbReference>
<dbReference type="InterPro" id="IPR011625">
    <property type="entry name" value="A2M_N_BRD"/>
</dbReference>
<name>A0A517XLL1_9BACT</name>
<dbReference type="Gene3D" id="1.50.10.20">
    <property type="match status" value="1"/>
</dbReference>
<dbReference type="Pfam" id="PF17973">
    <property type="entry name" value="bMG10"/>
    <property type="match status" value="1"/>
</dbReference>
<comment type="similarity">
    <text evidence="1">Belongs to the protease inhibitor I39 (alpha-2-macroglobulin) family. Bacterial alpha-2-macroglobulin subfamily.</text>
</comment>
<dbReference type="RefSeq" id="WP_145233640.1">
    <property type="nucleotide sequence ID" value="NZ_CP036273.1"/>
</dbReference>
<dbReference type="SMART" id="SM01359">
    <property type="entry name" value="A2M_N_2"/>
    <property type="match status" value="1"/>
</dbReference>
<feature type="domain" description="Alpha-2-macroglobulin" evidence="4">
    <location>
        <begin position="1256"/>
        <end position="1346"/>
    </location>
</feature>
<proteinExistence type="inferred from homology"/>
<dbReference type="InterPro" id="IPR008930">
    <property type="entry name" value="Terpenoid_cyclase/PrenylTrfase"/>
</dbReference>
<feature type="chain" id="PRO_5022013880" evidence="2">
    <location>
        <begin position="31"/>
        <end position="2015"/>
    </location>
</feature>
<keyword evidence="6" id="KW-1185">Reference proteome</keyword>
<gene>
    <name evidence="5" type="ORF">ETAA1_02760</name>
</gene>
<dbReference type="SMART" id="SM01360">
    <property type="entry name" value="A2M"/>
    <property type="match status" value="1"/>
</dbReference>
<feature type="domain" description="Alpha-2-macroglobulin bait region" evidence="3">
    <location>
        <begin position="963"/>
        <end position="1101"/>
    </location>
</feature>
<dbReference type="InterPro" id="IPR001599">
    <property type="entry name" value="Macroglobln_a2"/>
</dbReference>
<dbReference type="Pfam" id="PF07703">
    <property type="entry name" value="A2M_BRD"/>
    <property type="match status" value="1"/>
</dbReference>
<dbReference type="Proteomes" id="UP000319576">
    <property type="component" value="Chromosome"/>
</dbReference>
<evidence type="ECO:0000256" key="1">
    <source>
        <dbReference type="ARBA" id="ARBA00010556"/>
    </source>
</evidence>
<sequence length="2015" mass="224514" precursor="true">MPRSKRFLAVGAALCAAAVAAGLVATSDTAAQPRPEQWKKVQEAVNKGLPKTAIQELEPIIAAAIKDKAYPEAVKAVCTKINLEGNIQGNKPEEKVVRLKAAIATSPAEMHPVMNAVLAHWYWHYFQQNRYRIIGRTAAGDTTGDDVTTWDLPRILTEVERQFDRALAADARLKATPVAQYDILLQKGTIPDQFRPTMYDVLAFDALGFLSAGEHGLTKGEDSFEIAADSPVFAPAADFLKWQPKTDDAGSRLLKSIKLYQTLLTFHAGDENPSARLDADLHRLRFGHSRAVGPDKDAKYIAALERFATENDKHELSAMARSLWARAEMGRGDRVKARQVALAGKAAFPDSPGGKLCHNVVVEIEARSIQVSTERAWADPQPDVRVTYRNLSRVHFRLVKGDFEARLRRNQWRPEQMVNDIDRKELLAQKPELTFTRDLPPTPDYQDRTEAFAAPKGVAPGFYFLLASPDASFGEADNVVSVCDVWVSDLAVVSRTEHGSLRVGGFVLKGNPGTPVEGAKVQIWHRRPQGGWEAGETNTTDRNGMYALTGRQQHGYLVVATHEKQQLAGAHDAYLYQQANVERAHEQTVFFTDRSLYRPGQTIQFRGVCFRTHYSTDEYKAIPNRDVTVVFSDVNGQEVAKLQVRTNEHGSFSGSFTAPRDRLTGQMTIHTPGGPPGATRVAVEEYKRPKFLVTTESPREPAKLGAEVKVPGKAAAYTGAAVGGAKVKYRVVREVRYPAWFFEYCWWRPVPWRPAQEIAHGTLTTAPDGSFDVPFTAAPDRSVPESDEPTFRYTVTAEVTDTTGETRVGTQSVEVGYVALRATVSAPEWQTADAPVKLTVGTASLDGAGREAAGTVKVYRLKTPERPARADLQQWFRPLPAGAAPKPDPTKPVSWELGEVAHIAEFKTDGKGKAEAEAKLPAGIYRVIVETKDAFGKAVTGKAQLLVLAPAADKLNVPLTNVVSSPKWSVEPGGIFTLYWGTGYESGRAFVEVEHRGRTLHAFWTDAGKTQTTLTVPVTEDMRGGFTVRTTYVRENRGYLETRHVDVPWTNKRFTVKWETFRNKLEPGKRETFTAVITGPDAKRAAAEMAATLYDKSLDAYRPHHWQQAIGQFRQDHSRVQQQFENVPRQLHHLAGHWPSRTVGFTMTYRGLPPELTTNYQGYDYFSQGLGTAWAANQYREFAMARGGMADGVPLPTMAPAAPPGPAGAMPSEALAAGVPADRQNALADKRAGDEAGGAPEPDLSKVAARTNLNETAFFFPHLVSDAEGVVRMEFTMPEALTTWRFMGIAHDRDLRSGFLDGEVVTAKDLMVQPNPPRFLREGDVLEYPVKVSNTSATRQQGKVRLAVRDARTDRGQDAELGLANAEQAFDLPAGESKTFSWKLTVPEGVGPLTFKAVAASDRHSDGEEGVVPVLSRKVLVQESLPLPMRGAGQKDFDFARLRNSAGSNSIRHQSFTIQMVSQPAWYAVMALPYLMEYPHECSEQTFNRLYANGLARHIANSDPKIRRVFDLWKGTPALQSPLEKNADLKSVLLEETPWVRQAVKEGQARQNVGILFDANRLDAETTRLTRRMAEMQYPDGMWPWFPGGRPNEYMTLYITTGYGRMRHLGVKQDVAPAVKAVTALDAWMDRNYREILRHGHPEKNHLSTTVALYLYGRSFFLADRPIANEHRAAWDYWVGQAKQYWLQLGHRQSQAHIAVALKRVNDVPAARGIMASIKERSVSNEEMGMFWRDLELQQFWFRAPIETQAMMIEAFDEVMNDQQAVEDCKVWLVKQKQTQDWKTTKATADAVYALLLRGENLLKSDALVEVTVGNRKIEPRNVEAGTGFYEEKFLRTEVQPSMSAITLKKTDAGVSWGSAHWTYLEDLDKVTVSNEGPLKLEKRLFLKQYTKQGPKLDPFAKAPLGVGDELLVRMVLRTDRDMEYVHLKDHRGSGTEPVNVLSRYRFQDGLAYYESTKDTATHFFVDYLPKGNYVFEYPLRVQHRGAYTTGFAAIQCLYAPEFNSHSESIPLVAR</sequence>
<evidence type="ECO:0000259" key="4">
    <source>
        <dbReference type="SMART" id="SM01360"/>
    </source>
</evidence>
<feature type="signal peptide" evidence="2">
    <location>
        <begin position="1"/>
        <end position="30"/>
    </location>
</feature>
<dbReference type="InterPro" id="IPR051802">
    <property type="entry name" value="YfhM-like"/>
</dbReference>
<evidence type="ECO:0000259" key="3">
    <source>
        <dbReference type="SMART" id="SM01359"/>
    </source>
</evidence>
<dbReference type="Pfam" id="PF01835">
    <property type="entry name" value="MG2"/>
    <property type="match status" value="1"/>
</dbReference>